<evidence type="ECO:0000259" key="1">
    <source>
        <dbReference type="SMART" id="SM00736"/>
    </source>
</evidence>
<dbReference type="GO" id="GO:0005509">
    <property type="term" value="F:calcium ion binding"/>
    <property type="evidence" value="ECO:0007669"/>
    <property type="project" value="InterPro"/>
</dbReference>
<dbReference type="InterPro" id="IPR006644">
    <property type="entry name" value="Cadg"/>
</dbReference>
<dbReference type="Pfam" id="PF05345">
    <property type="entry name" value="He_PIG"/>
    <property type="match status" value="1"/>
</dbReference>
<accession>A0A3B0Y8X5</accession>
<dbReference type="InterPro" id="IPR003961">
    <property type="entry name" value="FN3_dom"/>
</dbReference>
<dbReference type="EMBL" id="UOFN01000013">
    <property type="protein sequence ID" value="VAW73280.1"/>
    <property type="molecule type" value="Genomic_DNA"/>
</dbReference>
<dbReference type="Gene3D" id="2.60.40.10">
    <property type="entry name" value="Immunoglobulins"/>
    <property type="match status" value="2"/>
</dbReference>
<feature type="domain" description="Dystroglycan-type cadherin-like" evidence="1">
    <location>
        <begin position="391"/>
        <end position="481"/>
    </location>
</feature>
<dbReference type="SMART" id="SM00736">
    <property type="entry name" value="CADG"/>
    <property type="match status" value="1"/>
</dbReference>
<gene>
    <name evidence="2" type="ORF">MNBD_GAMMA15-660</name>
</gene>
<proteinExistence type="predicted"/>
<dbReference type="InterPro" id="IPR036116">
    <property type="entry name" value="FN3_sf"/>
</dbReference>
<dbReference type="InterPro" id="IPR013783">
    <property type="entry name" value="Ig-like_fold"/>
</dbReference>
<dbReference type="CDD" id="cd00063">
    <property type="entry name" value="FN3"/>
    <property type="match status" value="1"/>
</dbReference>
<dbReference type="SUPFAM" id="SSF49313">
    <property type="entry name" value="Cadherin-like"/>
    <property type="match status" value="1"/>
</dbReference>
<sequence>MIHRITRFPIKWLFALILSTQIVACGGGGEDSNKASGASGPGGAVISGSVGDGPITGATIRIYDRNGVLLQTETSDNAANYTARIQAPSNVYPLTIQVTGGIDMVTGRAPDFMMSSMVSSESSEVVNINPFTTLIVESARGMSGGLTPANVDAARTAVMSQLNFGLDPSFVADPIGTQVTNNNVAVLVKSSEALGEMIRRARDTLMVSATVTDADDVMASLADDLVDGILDGIGGANAQTRIAAVATLVTGQVLVESMSNNLRVDGVNATAALDSAIVTTRPTVPANRLSGNVVLNTEMLEQARVAIDAVIALAPSAELAAIALTLDALSSGSSALGVGAVLPSSSSDDFNAVIAAAPTTSDSDLDTVINVVTGNGGGSAPPPPPVANTAPVISGAPVASVDQDSAYSFQPTASDVDGDSLNFSINNRPSWASFNTATGRLSGTPSGGNTGTYSGISIAVSDGSQSVSLPSFAITVNSTAPQVGAASLNWSAPSTRANGDALAMNEIAGYTIYYGTSPGDYTNSVPVNDAYTTSVSVSDLPVGTYYFVTTAVDVDGRESSYSNMATKIVQ</sequence>
<organism evidence="2">
    <name type="scientific">hydrothermal vent metagenome</name>
    <dbReference type="NCBI Taxonomy" id="652676"/>
    <lineage>
        <taxon>unclassified sequences</taxon>
        <taxon>metagenomes</taxon>
        <taxon>ecological metagenomes</taxon>
    </lineage>
</organism>
<protein>
    <recommendedName>
        <fullName evidence="1">Dystroglycan-type cadherin-like domain-containing protein</fullName>
    </recommendedName>
</protein>
<dbReference type="SUPFAM" id="SSF49265">
    <property type="entry name" value="Fibronectin type III"/>
    <property type="match status" value="1"/>
</dbReference>
<dbReference type="GO" id="GO:0016020">
    <property type="term" value="C:membrane"/>
    <property type="evidence" value="ECO:0007669"/>
    <property type="project" value="InterPro"/>
</dbReference>
<evidence type="ECO:0000313" key="2">
    <source>
        <dbReference type="EMBL" id="VAW73280.1"/>
    </source>
</evidence>
<name>A0A3B0Y8X5_9ZZZZ</name>
<dbReference type="AlphaFoldDB" id="A0A3B0Y8X5"/>
<dbReference type="InterPro" id="IPR015919">
    <property type="entry name" value="Cadherin-like_sf"/>
</dbReference>
<reference evidence="2" key="1">
    <citation type="submission" date="2018-06" db="EMBL/GenBank/DDBJ databases">
        <authorList>
            <person name="Zhirakovskaya E."/>
        </authorList>
    </citation>
    <scope>NUCLEOTIDE SEQUENCE</scope>
</reference>